<dbReference type="HAMAP" id="MF_00294">
    <property type="entry name" value="Ribosomal_bL33"/>
    <property type="match status" value="1"/>
</dbReference>
<dbReference type="NCBIfam" id="NF001764">
    <property type="entry name" value="PRK00504.1"/>
    <property type="match status" value="1"/>
</dbReference>
<dbReference type="GO" id="GO:0003735">
    <property type="term" value="F:structural constituent of ribosome"/>
    <property type="evidence" value="ECO:0007669"/>
    <property type="project" value="InterPro"/>
</dbReference>
<dbReference type="EMBL" id="JAFLCK010000002">
    <property type="protein sequence ID" value="MBN8659225.1"/>
    <property type="molecule type" value="Genomic_DNA"/>
</dbReference>
<dbReference type="GO" id="GO:1990904">
    <property type="term" value="C:ribonucleoprotein complex"/>
    <property type="evidence" value="ECO:0007669"/>
    <property type="project" value="UniProtKB-KW"/>
</dbReference>
<keyword evidence="3 5" id="KW-0687">Ribonucleoprotein</keyword>
<dbReference type="SUPFAM" id="SSF57829">
    <property type="entry name" value="Zn-binding ribosomal proteins"/>
    <property type="match status" value="1"/>
</dbReference>
<protein>
    <recommendedName>
        <fullName evidence="4 5">Large ribosomal subunit protein bL33</fullName>
    </recommendedName>
</protein>
<keyword evidence="2 5" id="KW-0689">Ribosomal protein</keyword>
<evidence type="ECO:0000313" key="7">
    <source>
        <dbReference type="Proteomes" id="UP000664277"/>
    </source>
</evidence>
<dbReference type="GO" id="GO:0006412">
    <property type="term" value="P:translation"/>
    <property type="evidence" value="ECO:0007669"/>
    <property type="project" value="UniProtKB-UniRule"/>
</dbReference>
<evidence type="ECO:0000256" key="3">
    <source>
        <dbReference type="ARBA" id="ARBA00023274"/>
    </source>
</evidence>
<proteinExistence type="inferred from homology"/>
<comment type="similarity">
    <text evidence="1 5">Belongs to the bacterial ribosomal protein bL33 family.</text>
</comment>
<evidence type="ECO:0000256" key="1">
    <source>
        <dbReference type="ARBA" id="ARBA00007596"/>
    </source>
</evidence>
<evidence type="ECO:0000256" key="2">
    <source>
        <dbReference type="ARBA" id="ARBA00022980"/>
    </source>
</evidence>
<accession>A0A8J7TKW6</accession>
<dbReference type="AlphaFoldDB" id="A0A8J7TKW6"/>
<reference evidence="6" key="1">
    <citation type="submission" date="2021-02" db="EMBL/GenBank/DDBJ databases">
        <title>Genome-Resolved Metagenomics of a Microbial Community Performing Photosynthetic Biological Nutrient Removal.</title>
        <authorList>
            <person name="Mcdaniel E.A."/>
        </authorList>
    </citation>
    <scope>NUCLEOTIDE SEQUENCE</scope>
    <source>
        <strain evidence="6">UWPOB_OBS1</strain>
    </source>
</reference>
<dbReference type="InterPro" id="IPR038584">
    <property type="entry name" value="Ribosomal_bL33_sf"/>
</dbReference>
<dbReference type="NCBIfam" id="TIGR01023">
    <property type="entry name" value="rpmG_bact"/>
    <property type="match status" value="1"/>
</dbReference>
<dbReference type="InterPro" id="IPR001705">
    <property type="entry name" value="Ribosomal_bL33"/>
</dbReference>
<dbReference type="PANTHER" id="PTHR43168:SF2">
    <property type="entry name" value="LARGE RIBOSOMAL SUBUNIT PROTEIN BL33C"/>
    <property type="match status" value="1"/>
</dbReference>
<dbReference type="GO" id="GO:0005840">
    <property type="term" value="C:ribosome"/>
    <property type="evidence" value="ECO:0007669"/>
    <property type="project" value="UniProtKB-KW"/>
</dbReference>
<name>A0A8J7TKW6_9BACT</name>
<evidence type="ECO:0000313" key="6">
    <source>
        <dbReference type="EMBL" id="MBN8659225.1"/>
    </source>
</evidence>
<dbReference type="NCBIfam" id="NF001860">
    <property type="entry name" value="PRK00595.1"/>
    <property type="match status" value="1"/>
</dbReference>
<dbReference type="PANTHER" id="PTHR43168">
    <property type="entry name" value="50S RIBOSOMAL PROTEIN L33, CHLOROPLASTIC"/>
    <property type="match status" value="1"/>
</dbReference>
<dbReference type="Gene3D" id="2.20.28.120">
    <property type="entry name" value="Ribosomal protein L33"/>
    <property type="match status" value="1"/>
</dbReference>
<dbReference type="InterPro" id="IPR011332">
    <property type="entry name" value="Ribosomal_zn-bd"/>
</dbReference>
<evidence type="ECO:0000256" key="5">
    <source>
        <dbReference type="HAMAP-Rule" id="MF_00294"/>
    </source>
</evidence>
<evidence type="ECO:0000256" key="4">
    <source>
        <dbReference type="ARBA" id="ARBA00035176"/>
    </source>
</evidence>
<dbReference type="Proteomes" id="UP000664277">
    <property type="component" value="Unassembled WGS sequence"/>
</dbReference>
<dbReference type="Pfam" id="PF00471">
    <property type="entry name" value="Ribosomal_L33"/>
    <property type="match status" value="1"/>
</dbReference>
<dbReference type="GO" id="GO:0005737">
    <property type="term" value="C:cytoplasm"/>
    <property type="evidence" value="ECO:0007669"/>
    <property type="project" value="UniProtKB-ARBA"/>
</dbReference>
<organism evidence="6 7">
    <name type="scientific">Candidatus Obscuribacter phosphatis</name>
    <dbReference type="NCBI Taxonomy" id="1906157"/>
    <lineage>
        <taxon>Bacteria</taxon>
        <taxon>Bacillati</taxon>
        <taxon>Candidatus Melainabacteria</taxon>
        <taxon>Candidatus Obscuribacterales</taxon>
        <taxon>Candidatus Obscuribacteraceae</taxon>
        <taxon>Candidatus Obscuribacter</taxon>
    </lineage>
</organism>
<sequence length="55" mass="6649">MAKKDDRIIITLACGECKRRNYTTMKNKRNDPERLNINKYCKFCRKSVEHKETKK</sequence>
<gene>
    <name evidence="5 6" type="primary">rpmG</name>
    <name evidence="6" type="ORF">J0M35_02600</name>
</gene>
<comment type="caution">
    <text evidence="6">The sequence shown here is derived from an EMBL/GenBank/DDBJ whole genome shotgun (WGS) entry which is preliminary data.</text>
</comment>